<dbReference type="GO" id="GO:0017004">
    <property type="term" value="P:cytochrome complex assembly"/>
    <property type="evidence" value="ECO:0007669"/>
    <property type="project" value="UniProtKB-KW"/>
</dbReference>
<evidence type="ECO:0000256" key="6">
    <source>
        <dbReference type="SAM" id="Phobius"/>
    </source>
</evidence>
<keyword evidence="9" id="KW-1185">Reference proteome</keyword>
<dbReference type="Proteomes" id="UP000198281">
    <property type="component" value="Unassembled WGS sequence"/>
</dbReference>
<dbReference type="InterPro" id="IPR051263">
    <property type="entry name" value="C-type_cytochrome_biogenesis"/>
</dbReference>
<dbReference type="Pfam" id="PF23914">
    <property type="entry name" value="TPR_CcmH_CycH"/>
    <property type="match status" value="1"/>
</dbReference>
<dbReference type="PANTHER" id="PTHR47870:SF1">
    <property type="entry name" value="CYTOCHROME C-TYPE BIOGENESIS PROTEIN CCMH"/>
    <property type="match status" value="1"/>
</dbReference>
<keyword evidence="6" id="KW-0472">Membrane</keyword>
<reference evidence="9" key="1">
    <citation type="submission" date="2017-06" db="EMBL/GenBank/DDBJ databases">
        <authorList>
            <person name="Varghese N."/>
            <person name="Submissions S."/>
        </authorList>
    </citation>
    <scope>NUCLEOTIDE SEQUENCE [LARGE SCALE GENOMIC DNA]</scope>
    <source>
        <strain evidence="9">LNB2</strain>
    </source>
</reference>
<dbReference type="InterPro" id="IPR011990">
    <property type="entry name" value="TPR-like_helical_dom_sf"/>
</dbReference>
<keyword evidence="2" id="KW-0201">Cytochrome c-type biogenesis</keyword>
<evidence type="ECO:0000256" key="5">
    <source>
        <dbReference type="SAM" id="MobiDB-lite"/>
    </source>
</evidence>
<feature type="region of interest" description="Disordered" evidence="5">
    <location>
        <begin position="224"/>
        <end position="245"/>
    </location>
</feature>
<keyword evidence="3 4" id="KW-0802">TPR repeat</keyword>
<keyword evidence="6" id="KW-1133">Transmembrane helix</keyword>
<evidence type="ECO:0000256" key="1">
    <source>
        <dbReference type="ARBA" id="ARBA00022737"/>
    </source>
</evidence>
<evidence type="ECO:0000313" key="8">
    <source>
        <dbReference type="EMBL" id="SNS31961.1"/>
    </source>
</evidence>
<evidence type="ECO:0000259" key="7">
    <source>
        <dbReference type="Pfam" id="PF23914"/>
    </source>
</evidence>
<dbReference type="SMART" id="SM00028">
    <property type="entry name" value="TPR"/>
    <property type="match status" value="1"/>
</dbReference>
<evidence type="ECO:0000256" key="2">
    <source>
        <dbReference type="ARBA" id="ARBA00022748"/>
    </source>
</evidence>
<dbReference type="EMBL" id="FZOS01000004">
    <property type="protein sequence ID" value="SNS31961.1"/>
    <property type="molecule type" value="Genomic_DNA"/>
</dbReference>
<dbReference type="SUPFAM" id="SSF48452">
    <property type="entry name" value="TPR-like"/>
    <property type="match status" value="1"/>
</dbReference>
<feature type="transmembrane region" description="Helical" evidence="6">
    <location>
        <begin position="31"/>
        <end position="49"/>
    </location>
</feature>
<dbReference type="InterPro" id="IPR019734">
    <property type="entry name" value="TPR_rpt"/>
</dbReference>
<dbReference type="InterPro" id="IPR056413">
    <property type="entry name" value="TPR_CcmH_CycH"/>
</dbReference>
<protein>
    <submittedName>
        <fullName evidence="8">Cytochrome c-type biogenesis protein CcmH</fullName>
    </submittedName>
</protein>
<feature type="repeat" description="TPR" evidence="4">
    <location>
        <begin position="90"/>
        <end position="123"/>
    </location>
</feature>
<dbReference type="GO" id="GO:0005886">
    <property type="term" value="C:plasma membrane"/>
    <property type="evidence" value="ECO:0007669"/>
    <property type="project" value="TreeGrafter"/>
</dbReference>
<accession>A0A239DIY7</accession>
<name>A0A239DIY7_9SPHN</name>
<organism evidence="8 9">
    <name type="scientific">Edaphosphingomonas laterariae</name>
    <dbReference type="NCBI Taxonomy" id="861865"/>
    <lineage>
        <taxon>Bacteria</taxon>
        <taxon>Pseudomonadati</taxon>
        <taxon>Pseudomonadota</taxon>
        <taxon>Alphaproteobacteria</taxon>
        <taxon>Sphingomonadales</taxon>
        <taxon>Rhizorhabdaceae</taxon>
        <taxon>Edaphosphingomonas</taxon>
    </lineage>
</organism>
<dbReference type="AlphaFoldDB" id="A0A239DIY7"/>
<proteinExistence type="predicted"/>
<evidence type="ECO:0000256" key="3">
    <source>
        <dbReference type="ARBA" id="ARBA00022803"/>
    </source>
</evidence>
<sequence length="332" mass="35129">MVDEAKPAAPDDAKTVVTVDRHDNGLRFGRIALIAAAVIALVAIGFQVWKSRADGETAPASSVPDMPPQADVSSMIAQLEKKLEENPADAEGWRMLGWSYYRTERFADAVTAYRKATEADPKNAEGWSALGEAMILAMPPNVPAAVPVEAESAFRKALAIEPANPRARYFLAVKKDMAGDHKGAIDDWIALLKDTPAGAPWEANVRQTIMQSAAQNKIDIAGRLPEPAAPAPSTATDGIPGPTREDMAAAASLPPGQQDAMVRGMVDGLAAKLKADPKNADGWLRLMRSYMVLDDKKAAAQALVDARAAFAGDADTLTRIGDGARQLGIPGA</sequence>
<evidence type="ECO:0000313" key="9">
    <source>
        <dbReference type="Proteomes" id="UP000198281"/>
    </source>
</evidence>
<dbReference type="PANTHER" id="PTHR47870">
    <property type="entry name" value="CYTOCHROME C-TYPE BIOGENESIS PROTEIN CCMH"/>
    <property type="match status" value="1"/>
</dbReference>
<dbReference type="RefSeq" id="WP_179220733.1">
    <property type="nucleotide sequence ID" value="NZ_FZOS01000004.1"/>
</dbReference>
<feature type="domain" description="Cytochrome c-type biogenesis protein H TPR" evidence="7">
    <location>
        <begin position="69"/>
        <end position="197"/>
    </location>
</feature>
<gene>
    <name evidence="8" type="ORF">SAMN06295912_104115</name>
</gene>
<dbReference type="PROSITE" id="PS50005">
    <property type="entry name" value="TPR"/>
    <property type="match status" value="1"/>
</dbReference>
<keyword evidence="1" id="KW-0677">Repeat</keyword>
<keyword evidence="6" id="KW-0812">Transmembrane</keyword>
<evidence type="ECO:0000256" key="4">
    <source>
        <dbReference type="PROSITE-ProRule" id="PRU00339"/>
    </source>
</evidence>
<dbReference type="Gene3D" id="1.25.40.10">
    <property type="entry name" value="Tetratricopeptide repeat domain"/>
    <property type="match status" value="2"/>
</dbReference>